<reference evidence="2 3" key="1">
    <citation type="submission" date="2016-04" db="EMBL/GenBank/DDBJ databases">
        <authorList>
            <person name="Peeters C."/>
        </authorList>
    </citation>
    <scope>NUCLEOTIDE SEQUENCE [LARGE SCALE GENOMIC DNA]</scope>
    <source>
        <strain evidence="2">LMG 29311</strain>
    </source>
</reference>
<proteinExistence type="predicted"/>
<evidence type="ECO:0000313" key="3">
    <source>
        <dbReference type="Proteomes" id="UP000196218"/>
    </source>
</evidence>
<dbReference type="RefSeq" id="WP_088927356.1">
    <property type="nucleotide sequence ID" value="NZ_CADFGW010000001.1"/>
</dbReference>
<feature type="region of interest" description="Disordered" evidence="1">
    <location>
        <begin position="1"/>
        <end position="31"/>
    </location>
</feature>
<evidence type="ECO:0000313" key="2">
    <source>
        <dbReference type="EMBL" id="SAK02181.1"/>
    </source>
</evidence>
<feature type="region of interest" description="Disordered" evidence="1">
    <location>
        <begin position="47"/>
        <end position="67"/>
    </location>
</feature>
<dbReference type="EMBL" id="FKJW01000005">
    <property type="protein sequence ID" value="SAK02181.1"/>
    <property type="molecule type" value="Genomic_DNA"/>
</dbReference>
<comment type="caution">
    <text evidence="2">The sequence shown here is derived from an EMBL/GenBank/DDBJ whole genome shotgun (WGS) entry which is preliminary data.</text>
</comment>
<evidence type="ECO:0008006" key="4">
    <source>
        <dbReference type="Google" id="ProtNLM"/>
    </source>
</evidence>
<accession>A0ABD7LC70</accession>
<dbReference type="Proteomes" id="UP000196218">
    <property type="component" value="Unassembled WGS sequence"/>
</dbReference>
<dbReference type="AlphaFoldDB" id="A0ABD7LC70"/>
<organism evidence="2 3">
    <name type="scientific">Burkholderia multivorans</name>
    <dbReference type="NCBI Taxonomy" id="87883"/>
    <lineage>
        <taxon>Bacteria</taxon>
        <taxon>Pseudomonadati</taxon>
        <taxon>Pseudomonadota</taxon>
        <taxon>Betaproteobacteria</taxon>
        <taxon>Burkholderiales</taxon>
        <taxon>Burkholderiaceae</taxon>
        <taxon>Burkholderia</taxon>
        <taxon>Burkholderia cepacia complex</taxon>
    </lineage>
</organism>
<name>A0ABD7LC70_9BURK</name>
<protein>
    <recommendedName>
        <fullName evidence="4">Molecular chaperone</fullName>
    </recommendedName>
</protein>
<gene>
    <name evidence="2" type="ORF">UA18_05441</name>
</gene>
<evidence type="ECO:0000256" key="1">
    <source>
        <dbReference type="SAM" id="MobiDB-lite"/>
    </source>
</evidence>
<feature type="compositionally biased region" description="Low complexity" evidence="1">
    <location>
        <begin position="47"/>
        <end position="60"/>
    </location>
</feature>
<sequence length="67" mass="6806">MNIIVDDTATASMRHASGMRPAEHRSSQISAGPQYVADVLGRFGAESAESADAGDAGDAAPAVLGYN</sequence>